<reference evidence="2" key="1">
    <citation type="submission" date="2013-07" db="EMBL/GenBank/DDBJ databases">
        <title>Sub-species coevolution in mutualistic symbiosis.</title>
        <authorList>
            <person name="Murfin K."/>
            <person name="Klassen J."/>
            <person name="Lee M."/>
            <person name="Forst S."/>
            <person name="Stock P."/>
            <person name="Goodrich-Blair H."/>
        </authorList>
    </citation>
    <scope>NUCLEOTIDE SEQUENCE [LARGE SCALE GENOMIC DNA]</scope>
    <source>
        <strain evidence="2">Feltiae Moldova</strain>
    </source>
</reference>
<organism evidence="2 3">
    <name type="scientific">Xenorhabdus bovienii str. feltiae Moldova</name>
    <dbReference type="NCBI Taxonomy" id="1398200"/>
    <lineage>
        <taxon>Bacteria</taxon>
        <taxon>Pseudomonadati</taxon>
        <taxon>Pseudomonadota</taxon>
        <taxon>Gammaproteobacteria</taxon>
        <taxon>Enterobacterales</taxon>
        <taxon>Morganellaceae</taxon>
        <taxon>Xenorhabdus</taxon>
    </lineage>
</organism>
<dbReference type="EMBL" id="CBSV010000117">
    <property type="protein sequence ID" value="CDH01172.1"/>
    <property type="molecule type" value="Genomic_DNA"/>
</dbReference>
<accession>A0A077NG90</accession>
<sequence>MPAPITESLVIRPASEQPTPEMNGKEVLVLNPCYSVLLGVSVSQ</sequence>
<proteinExistence type="predicted"/>
<evidence type="ECO:0000313" key="3">
    <source>
        <dbReference type="Proteomes" id="UP000028487"/>
    </source>
</evidence>
<dbReference type="Proteomes" id="UP000028487">
    <property type="component" value="Unassembled WGS sequence"/>
</dbReference>
<gene>
    <name evidence="2" type="ORF">XBFM1_2030004</name>
</gene>
<evidence type="ECO:0000256" key="1">
    <source>
        <dbReference type="SAM" id="MobiDB-lite"/>
    </source>
</evidence>
<comment type="caution">
    <text evidence="2">The sequence shown here is derived from an EMBL/GenBank/DDBJ whole genome shotgun (WGS) entry which is preliminary data.</text>
</comment>
<dbReference type="AlphaFoldDB" id="A0A077NG90"/>
<name>A0A077NG90_XENBV</name>
<dbReference type="HOGENOM" id="CLU_3223981_0_0_6"/>
<evidence type="ECO:0000313" key="2">
    <source>
        <dbReference type="EMBL" id="CDH01172.1"/>
    </source>
</evidence>
<feature type="region of interest" description="Disordered" evidence="1">
    <location>
        <begin position="1"/>
        <end position="23"/>
    </location>
</feature>
<protein>
    <submittedName>
        <fullName evidence="2">Uncharacterized protein</fullName>
    </submittedName>
</protein>